<dbReference type="GO" id="GO:1904680">
    <property type="term" value="F:peptide transmembrane transporter activity"/>
    <property type="evidence" value="ECO:0007669"/>
    <property type="project" value="TreeGrafter"/>
</dbReference>
<feature type="domain" description="Solute-binding protein family 5" evidence="3">
    <location>
        <begin position="115"/>
        <end position="511"/>
    </location>
</feature>
<reference evidence="4 5" key="2">
    <citation type="submission" date="2019-09" db="EMBL/GenBank/DDBJ databases">
        <authorList>
            <person name="Jin C."/>
        </authorList>
    </citation>
    <scope>NUCLEOTIDE SEQUENCE [LARGE SCALE GENOMIC DNA]</scope>
    <source>
        <strain evidence="4 5">BN140041</strain>
    </source>
</reference>
<evidence type="ECO:0000256" key="2">
    <source>
        <dbReference type="SAM" id="SignalP"/>
    </source>
</evidence>
<dbReference type="InterPro" id="IPR000914">
    <property type="entry name" value="SBP_5_dom"/>
</dbReference>
<protein>
    <recommendedName>
        <fullName evidence="3">Solute-binding protein family 5 domain-containing protein</fullName>
    </recommendedName>
</protein>
<evidence type="ECO:0000259" key="3">
    <source>
        <dbReference type="Pfam" id="PF00496"/>
    </source>
</evidence>
<comment type="caution">
    <text evidence="4">The sequence shown here is derived from an EMBL/GenBank/DDBJ whole genome shotgun (WGS) entry which is preliminary data.</text>
</comment>
<name>A0A5B1LX37_9ACTN</name>
<dbReference type="PANTHER" id="PTHR30290:SF83">
    <property type="entry name" value="ABC TRANSPORTER SUBSTRATE-BINDING PROTEIN"/>
    <property type="match status" value="1"/>
</dbReference>
<feature type="chain" id="PRO_5039276985" description="Solute-binding protein family 5 domain-containing protein" evidence="2">
    <location>
        <begin position="21"/>
        <end position="592"/>
    </location>
</feature>
<accession>A0A5B1LX37</accession>
<dbReference type="PANTHER" id="PTHR30290">
    <property type="entry name" value="PERIPLASMIC BINDING COMPONENT OF ABC TRANSPORTER"/>
    <property type="match status" value="1"/>
</dbReference>
<feature type="compositionally biased region" description="Acidic residues" evidence="1">
    <location>
        <begin position="33"/>
        <end position="42"/>
    </location>
</feature>
<dbReference type="Proteomes" id="UP000324351">
    <property type="component" value="Unassembled WGS sequence"/>
</dbReference>
<dbReference type="PROSITE" id="PS51257">
    <property type="entry name" value="PROKAR_LIPOPROTEIN"/>
    <property type="match status" value="1"/>
</dbReference>
<keyword evidence="5" id="KW-1185">Reference proteome</keyword>
<dbReference type="InterPro" id="IPR030678">
    <property type="entry name" value="Peptide/Ni-bd"/>
</dbReference>
<dbReference type="InterPro" id="IPR039424">
    <property type="entry name" value="SBP_5"/>
</dbReference>
<dbReference type="AlphaFoldDB" id="A0A5B1LX37"/>
<gene>
    <name evidence="4" type="ORF">F0U47_19250</name>
</gene>
<dbReference type="EMBL" id="VUJW01000013">
    <property type="protein sequence ID" value="KAA1424137.1"/>
    <property type="molecule type" value="Genomic_DNA"/>
</dbReference>
<organism evidence="4 5">
    <name type="scientific">Nocardioides antri</name>
    <dbReference type="NCBI Taxonomy" id="2607659"/>
    <lineage>
        <taxon>Bacteria</taxon>
        <taxon>Bacillati</taxon>
        <taxon>Actinomycetota</taxon>
        <taxon>Actinomycetes</taxon>
        <taxon>Propionibacteriales</taxon>
        <taxon>Nocardioidaceae</taxon>
        <taxon>Nocardioides</taxon>
    </lineage>
</organism>
<dbReference type="Gene3D" id="3.40.190.10">
    <property type="entry name" value="Periplasmic binding protein-like II"/>
    <property type="match status" value="1"/>
</dbReference>
<dbReference type="GO" id="GO:0043190">
    <property type="term" value="C:ATP-binding cassette (ABC) transporter complex"/>
    <property type="evidence" value="ECO:0007669"/>
    <property type="project" value="InterPro"/>
</dbReference>
<feature type="region of interest" description="Disordered" evidence="1">
    <location>
        <begin position="21"/>
        <end position="76"/>
    </location>
</feature>
<dbReference type="SUPFAM" id="SSF53850">
    <property type="entry name" value="Periplasmic binding protein-like II"/>
    <property type="match status" value="1"/>
</dbReference>
<dbReference type="GO" id="GO:0015833">
    <property type="term" value="P:peptide transport"/>
    <property type="evidence" value="ECO:0007669"/>
    <property type="project" value="TreeGrafter"/>
</dbReference>
<evidence type="ECO:0000313" key="5">
    <source>
        <dbReference type="Proteomes" id="UP000324351"/>
    </source>
</evidence>
<evidence type="ECO:0000313" key="4">
    <source>
        <dbReference type="EMBL" id="KAA1424137.1"/>
    </source>
</evidence>
<reference evidence="4 5" key="1">
    <citation type="submission" date="2019-09" db="EMBL/GenBank/DDBJ databases">
        <title>Nocardioides panacisoli sp. nov., isolated from the soil of a ginseng field.</title>
        <authorList>
            <person name="Cho C."/>
        </authorList>
    </citation>
    <scope>NUCLEOTIDE SEQUENCE [LARGE SCALE GENOMIC DNA]</scope>
    <source>
        <strain evidence="4 5">BN140041</strain>
    </source>
</reference>
<dbReference type="Gene3D" id="3.10.105.10">
    <property type="entry name" value="Dipeptide-binding Protein, Domain 3"/>
    <property type="match status" value="1"/>
</dbReference>
<proteinExistence type="predicted"/>
<evidence type="ECO:0000256" key="1">
    <source>
        <dbReference type="SAM" id="MobiDB-lite"/>
    </source>
</evidence>
<dbReference type="Pfam" id="PF00496">
    <property type="entry name" value="SBP_bac_5"/>
    <property type="match status" value="1"/>
</dbReference>
<sequence>MRRTKALAAAATGAALLTVAACGGSDGPGEGGDGGEFEEAGETIDKDPDRQGPAPDIEGAQEGGTITVYLPDDPGPEDLDPTNGWSVTGNSIQQALTHRSLTQYARDPESGEMILVPDLAEDLGQANDDFTEWTFTIREDATWETGDPITAEEVAWGIERSFDSDTFPSGPGTEYTEHFFEGAEEYDGPYSDPKAAESFDGVTFDNDARTVTIKMSTTFPDMDYWGAFMAMGPAPLGKESDPPAYGAMPLSNGPYKVESFRPSEELVLVRNDEWIPESDPARHQYADKWVFNFAADPTQTDELMLSGNTESQTSMSASITSENYQNFRDTLGDRLVQQSAQCTSFLSPDYTKIKEIEVRKAIAYAYDYESIWNASGEVPGVTRVPANSIMPPGMSGKSDYQVDGEQITFDPEKAKELLAEAGYEDGYDIHMAYATGSPTTEAAQEQLKRGFEEAGFNVTEYPVPIETSLYTIWTDPDNKINKKLNLRGVNWCSDWPSGLTMLPSLLRTGATYNTAFFSEEEIDAEFEEIPTLPVEDQPAAWGELDQRIAEEYYPIIPTAFRNDLFAFGEKIGNPTGDGALGAPNYKDLYVAP</sequence>
<dbReference type="PIRSF" id="PIRSF002741">
    <property type="entry name" value="MppA"/>
    <property type="match status" value="1"/>
</dbReference>
<feature type="signal peptide" evidence="2">
    <location>
        <begin position="1"/>
        <end position="20"/>
    </location>
</feature>
<dbReference type="GO" id="GO:0042597">
    <property type="term" value="C:periplasmic space"/>
    <property type="evidence" value="ECO:0007669"/>
    <property type="project" value="UniProtKB-ARBA"/>
</dbReference>
<dbReference type="RefSeq" id="WP_149752108.1">
    <property type="nucleotide sequence ID" value="NZ_VUJW01000013.1"/>
</dbReference>
<keyword evidence="2" id="KW-0732">Signal</keyword>